<reference evidence="2" key="1">
    <citation type="journal article" date="2019" name="Int. J. Syst. Evol. Microbiol.">
        <title>The Global Catalogue of Microorganisms (GCM) 10K type strain sequencing project: providing services to taxonomists for standard genome sequencing and annotation.</title>
        <authorList>
            <consortium name="The Broad Institute Genomics Platform"/>
            <consortium name="The Broad Institute Genome Sequencing Center for Infectious Disease"/>
            <person name="Wu L."/>
            <person name="Ma J."/>
        </authorList>
    </citation>
    <scope>NUCLEOTIDE SEQUENCE [LARGE SCALE GENOMIC DNA]</scope>
    <source>
        <strain evidence="2">CGMCC 4.7367</strain>
    </source>
</reference>
<evidence type="ECO:0000313" key="1">
    <source>
        <dbReference type="EMBL" id="GHH57714.1"/>
    </source>
</evidence>
<organism evidence="1 2">
    <name type="scientific">Lentzea cavernae</name>
    <dbReference type="NCBI Taxonomy" id="2020703"/>
    <lineage>
        <taxon>Bacteria</taxon>
        <taxon>Bacillati</taxon>
        <taxon>Actinomycetota</taxon>
        <taxon>Actinomycetes</taxon>
        <taxon>Pseudonocardiales</taxon>
        <taxon>Pseudonocardiaceae</taxon>
        <taxon>Lentzea</taxon>
    </lineage>
</organism>
<keyword evidence="2" id="KW-1185">Reference proteome</keyword>
<evidence type="ECO:0000313" key="2">
    <source>
        <dbReference type="Proteomes" id="UP000605568"/>
    </source>
</evidence>
<name>A0ABQ3MR42_9PSEU</name>
<dbReference type="Proteomes" id="UP000605568">
    <property type="component" value="Unassembled WGS sequence"/>
</dbReference>
<comment type="caution">
    <text evidence="1">The sequence shown here is derived from an EMBL/GenBank/DDBJ whole genome shotgun (WGS) entry which is preliminary data.</text>
</comment>
<evidence type="ECO:0008006" key="3">
    <source>
        <dbReference type="Google" id="ProtNLM"/>
    </source>
</evidence>
<protein>
    <recommendedName>
        <fullName evidence="3">HNH endonuclease</fullName>
    </recommendedName>
</protein>
<dbReference type="RefSeq" id="WP_191304412.1">
    <property type="nucleotide sequence ID" value="NZ_BNAR01000018.1"/>
</dbReference>
<proteinExistence type="predicted"/>
<sequence length="166" mass="18656">MVVISRPCTKCGVDKPLEAFRKNAAYRDGYTRQCIECIGARRRERYHAAPEREKQVADKWTAANRDRVNAKARERRVEALRVYSTTPDPSCACCGEGTLAFLTFEHIGGGGNQHRRQTGGGGFISWLRKHNYPPGFEVLCMNCNHGRRVNAGVCPHDELVRQLLPA</sequence>
<accession>A0ABQ3MR42</accession>
<dbReference type="EMBL" id="BNAR01000018">
    <property type="protein sequence ID" value="GHH57714.1"/>
    <property type="molecule type" value="Genomic_DNA"/>
</dbReference>
<gene>
    <name evidence="1" type="ORF">GCM10017774_77750</name>
</gene>